<evidence type="ECO:0000313" key="2">
    <source>
        <dbReference type="Proteomes" id="UP000198844"/>
    </source>
</evidence>
<sequence>MLIFNFGSLSVAIGDPRFNPGSLVTSTGVTALEQRGRLFAALYLRRHLNGDWGDVTDAECRANDIFLRNGGRLLSRYRIAFDIELQIITEGDRSTTQMRLADEASSASHPFS</sequence>
<accession>A0A1I7A9Q7</accession>
<organism evidence="1 2">
    <name type="scientific">Paraburkholderia aspalathi</name>
    <dbReference type="NCBI Taxonomy" id="1324617"/>
    <lineage>
        <taxon>Bacteria</taxon>
        <taxon>Pseudomonadati</taxon>
        <taxon>Pseudomonadota</taxon>
        <taxon>Betaproteobacteria</taxon>
        <taxon>Burkholderiales</taxon>
        <taxon>Burkholderiaceae</taxon>
        <taxon>Paraburkholderia</taxon>
    </lineage>
</organism>
<name>A0A1I7A9Q7_9BURK</name>
<protein>
    <submittedName>
        <fullName evidence="1">Uncharacterized protein</fullName>
    </submittedName>
</protein>
<gene>
    <name evidence="1" type="ORF">SAMN05192563_1003201</name>
</gene>
<dbReference type="Proteomes" id="UP000198844">
    <property type="component" value="Unassembled WGS sequence"/>
</dbReference>
<reference evidence="1 2" key="1">
    <citation type="submission" date="2016-10" db="EMBL/GenBank/DDBJ databases">
        <authorList>
            <person name="de Groot N.N."/>
        </authorList>
    </citation>
    <scope>NUCLEOTIDE SEQUENCE [LARGE SCALE GENOMIC DNA]</scope>
    <source>
        <strain evidence="1 2">LMG 27731</strain>
    </source>
</reference>
<dbReference type="AlphaFoldDB" id="A0A1I7A9Q7"/>
<dbReference type="OrthoDB" id="5522207at2"/>
<dbReference type="EMBL" id="FPBH01000003">
    <property type="protein sequence ID" value="SFT71647.1"/>
    <property type="molecule type" value="Genomic_DNA"/>
</dbReference>
<proteinExistence type="predicted"/>
<evidence type="ECO:0000313" key="1">
    <source>
        <dbReference type="EMBL" id="SFT71647.1"/>
    </source>
</evidence>